<feature type="transmembrane region" description="Helical" evidence="6">
    <location>
        <begin position="301"/>
        <end position="320"/>
    </location>
</feature>
<evidence type="ECO:0000256" key="2">
    <source>
        <dbReference type="ARBA" id="ARBA00022475"/>
    </source>
</evidence>
<dbReference type="EMBL" id="JACOPP010000023">
    <property type="protein sequence ID" value="MBC5734706.1"/>
    <property type="molecule type" value="Genomic_DNA"/>
</dbReference>
<dbReference type="PANTHER" id="PTHR30287">
    <property type="entry name" value="MEMBRANE COMPONENT OF PREDICTED ABC SUPERFAMILY METABOLITE UPTAKE TRANSPORTER"/>
    <property type="match status" value="1"/>
</dbReference>
<proteinExistence type="predicted"/>
<dbReference type="Proteomes" id="UP000661435">
    <property type="component" value="Unassembled WGS sequence"/>
</dbReference>
<evidence type="ECO:0000256" key="5">
    <source>
        <dbReference type="ARBA" id="ARBA00023136"/>
    </source>
</evidence>
<feature type="transmembrane region" description="Helical" evidence="6">
    <location>
        <begin position="355"/>
        <end position="375"/>
    </location>
</feature>
<sequence>MIWRNFLRDLRQTAPRLISVMVITMIAVMVYTALNGVLYHVQQVTAAYGQTQNVADYWISGAGLDRSDCRVLEQIDGVAGVQPRITWEAQERGNEDVQLLVYAVADWAINTPYLVGGALPADEREMAVSDVFAAANGLSVGDSYEMLLTGTDQVLRLRISGLVKSPECLYHVNATTPMPELGRYGFAYCSQDVLSGLMGSNRYNQICITTSDEVDDAALRRAVDERLGDKVVNVLAREDNLAADRLRGMTEDLTPILRLFPILFFLCAVLLMVSNMSRLIESGRSAIGTFKALGYSDRTILWYYLLHAVLVVLVGFPLGVAPNGLIARLLVETLSTGCDLPVYGLANDYRSWGQALALTVLCCVGSAFFVARSLLKESPAQCMRPQPPKSTKPVLLEKLPFLWRRLGFNQKYIIRNALRNKARMLTCVVGIAFCMGLVLAAFALRDAVTHYAGALTSNQNKYDLMVDLGAGVTEGQYRRLAASANTEGAEFEMTTAGWFYAPGRMTTAALTVAEDQSWLHLYDPYAQGVLNLPEDGAVLSQSMADELNVTTGDTVTVRFTGDSRYYTMKVSRILRGVSGAYVGRGFWRSLGRPYVPTTAYAAAADRTALAAELDRYDFVDGWQTRETVTDAAAEQLSSASLVAYILIVFGGSLACVVIYNLGIMSFLEQIRSLATLMVLGFYDKEIKRLQLSENIIFAAGGICAGIPMGIGLSYVIIALLSDMPLQVNTRPVSFVLSCAVTLLFALLVNWMIGRKMREIDMLGALKSVE</sequence>
<evidence type="ECO:0000256" key="1">
    <source>
        <dbReference type="ARBA" id="ARBA00004651"/>
    </source>
</evidence>
<dbReference type="AlphaFoldDB" id="A0A8J6M9Q8"/>
<feature type="transmembrane region" description="Helical" evidence="6">
    <location>
        <begin position="259"/>
        <end position="280"/>
    </location>
</feature>
<name>A0A8J6M9Q8_9FIRM</name>
<evidence type="ECO:0000313" key="8">
    <source>
        <dbReference type="EMBL" id="MBC5734706.1"/>
    </source>
</evidence>
<evidence type="ECO:0000256" key="6">
    <source>
        <dbReference type="SAM" id="Phobius"/>
    </source>
</evidence>
<feature type="domain" description="ABC3 transporter permease C-terminal" evidence="7">
    <location>
        <begin position="645"/>
        <end position="759"/>
    </location>
</feature>
<evidence type="ECO:0000259" key="7">
    <source>
        <dbReference type="Pfam" id="PF02687"/>
    </source>
</evidence>
<comment type="subcellular location">
    <subcellularLocation>
        <location evidence="1">Cell membrane</location>
        <topology evidence="1">Multi-pass membrane protein</topology>
    </subcellularLocation>
</comment>
<reference evidence="8" key="1">
    <citation type="submission" date="2020-08" db="EMBL/GenBank/DDBJ databases">
        <title>Genome public.</title>
        <authorList>
            <person name="Liu C."/>
            <person name="Sun Q."/>
        </authorList>
    </citation>
    <scope>NUCLEOTIDE SEQUENCE</scope>
    <source>
        <strain evidence="8">NSJ-51</strain>
    </source>
</reference>
<gene>
    <name evidence="8" type="ORF">H8S57_13380</name>
</gene>
<evidence type="ECO:0000256" key="3">
    <source>
        <dbReference type="ARBA" id="ARBA00022692"/>
    </source>
</evidence>
<comment type="caution">
    <text evidence="8">The sequence shown here is derived from an EMBL/GenBank/DDBJ whole genome shotgun (WGS) entry which is preliminary data.</text>
</comment>
<keyword evidence="9" id="KW-1185">Reference proteome</keyword>
<dbReference type="PANTHER" id="PTHR30287:SF1">
    <property type="entry name" value="INNER MEMBRANE PROTEIN"/>
    <property type="match status" value="1"/>
</dbReference>
<evidence type="ECO:0000313" key="9">
    <source>
        <dbReference type="Proteomes" id="UP000661435"/>
    </source>
</evidence>
<dbReference type="InterPro" id="IPR038766">
    <property type="entry name" value="Membrane_comp_ABC_pdt"/>
</dbReference>
<dbReference type="RefSeq" id="WP_186908534.1">
    <property type="nucleotide sequence ID" value="NZ_JACOPP010000023.1"/>
</dbReference>
<feature type="transmembrane region" description="Helical" evidence="6">
    <location>
        <begin position="695"/>
        <end position="720"/>
    </location>
</feature>
<keyword evidence="5 6" id="KW-0472">Membrane</keyword>
<evidence type="ECO:0000256" key="4">
    <source>
        <dbReference type="ARBA" id="ARBA00022989"/>
    </source>
</evidence>
<feature type="transmembrane region" description="Helical" evidence="6">
    <location>
        <begin position="641"/>
        <end position="667"/>
    </location>
</feature>
<keyword evidence="4 6" id="KW-1133">Transmembrane helix</keyword>
<protein>
    <submittedName>
        <fullName evidence="8">ABC transporter permease</fullName>
    </submittedName>
</protein>
<dbReference type="Pfam" id="PF02687">
    <property type="entry name" value="FtsX"/>
    <property type="match status" value="2"/>
</dbReference>
<dbReference type="InterPro" id="IPR003838">
    <property type="entry name" value="ABC3_permease_C"/>
</dbReference>
<dbReference type="GO" id="GO:0005886">
    <property type="term" value="C:plasma membrane"/>
    <property type="evidence" value="ECO:0007669"/>
    <property type="project" value="UniProtKB-SubCell"/>
</dbReference>
<organism evidence="8 9">
    <name type="scientific">Lawsonibacter hominis</name>
    <dbReference type="NCBI Taxonomy" id="2763053"/>
    <lineage>
        <taxon>Bacteria</taxon>
        <taxon>Bacillati</taxon>
        <taxon>Bacillota</taxon>
        <taxon>Clostridia</taxon>
        <taxon>Eubacteriales</taxon>
        <taxon>Oscillospiraceae</taxon>
        <taxon>Lawsonibacter</taxon>
    </lineage>
</organism>
<keyword evidence="3 6" id="KW-0812">Transmembrane</keyword>
<accession>A0A8J6M9Q8</accession>
<feature type="transmembrane region" description="Helical" evidence="6">
    <location>
        <begin position="424"/>
        <end position="444"/>
    </location>
</feature>
<feature type="transmembrane region" description="Helical" evidence="6">
    <location>
        <begin position="20"/>
        <end position="41"/>
    </location>
</feature>
<keyword evidence="2" id="KW-1003">Cell membrane</keyword>
<feature type="domain" description="ABC3 transporter permease C-terminal" evidence="7">
    <location>
        <begin position="259"/>
        <end position="379"/>
    </location>
</feature>
<feature type="transmembrane region" description="Helical" evidence="6">
    <location>
        <begin position="732"/>
        <end position="752"/>
    </location>
</feature>